<dbReference type="PROSITE" id="PS51257">
    <property type="entry name" value="PROKAR_LIPOPROTEIN"/>
    <property type="match status" value="1"/>
</dbReference>
<comment type="caution">
    <text evidence="1">The sequence shown here is derived from an EMBL/GenBank/DDBJ whole genome shotgun (WGS) entry which is preliminary data.</text>
</comment>
<accession>A0ABN8BJT8</accession>
<evidence type="ECO:0008006" key="3">
    <source>
        <dbReference type="Google" id="ProtNLM"/>
    </source>
</evidence>
<protein>
    <recommendedName>
        <fullName evidence="3">Lipoprotein</fullName>
    </recommendedName>
</protein>
<dbReference type="EMBL" id="CAKKNT010000003">
    <property type="protein sequence ID" value="CAH0417966.1"/>
    <property type="molecule type" value="Genomic_DNA"/>
</dbReference>
<organism evidence="1 2">
    <name type="scientific">Periweissella ghanensis</name>
    <dbReference type="NCBI Taxonomy" id="467997"/>
    <lineage>
        <taxon>Bacteria</taxon>
        <taxon>Bacillati</taxon>
        <taxon>Bacillota</taxon>
        <taxon>Bacilli</taxon>
        <taxon>Lactobacillales</taxon>
        <taxon>Lactobacillaceae</taxon>
        <taxon>Periweissella</taxon>
    </lineage>
</organism>
<evidence type="ECO:0000313" key="2">
    <source>
        <dbReference type="Proteomes" id="UP000789719"/>
    </source>
</evidence>
<dbReference type="Proteomes" id="UP000789719">
    <property type="component" value="Unassembled WGS sequence"/>
</dbReference>
<name>A0ABN8BJT8_9LACO</name>
<sequence>MAKKILFIPILLSTLLILTGCGAPSLHGTYRGHLNLIGTKSTETLAFNGHRVRVLKNGVPAGPTGTYVLTGNKVTVNIDNVHTTFNLVNHQKALVVTDADGIKALAKGTTYHELSK</sequence>
<keyword evidence="2" id="KW-1185">Reference proteome</keyword>
<reference evidence="1 2" key="1">
    <citation type="submission" date="2021-11" db="EMBL/GenBank/DDBJ databases">
        <authorList>
            <person name="Depoorter E."/>
        </authorList>
    </citation>
    <scope>NUCLEOTIDE SEQUENCE [LARGE SCALE GENOMIC DNA]</scope>
    <source>
        <strain evidence="1 2">LMG 24286</strain>
    </source>
</reference>
<evidence type="ECO:0000313" key="1">
    <source>
        <dbReference type="EMBL" id="CAH0417966.1"/>
    </source>
</evidence>
<proteinExistence type="predicted"/>
<dbReference type="RefSeq" id="WP_230098075.1">
    <property type="nucleotide sequence ID" value="NZ_CAKKNT010000003.1"/>
</dbReference>
<gene>
    <name evidence="1" type="ORF">WGH24286_00382</name>
</gene>